<protein>
    <submittedName>
        <fullName evidence="1">Uncharacterized protein</fullName>
    </submittedName>
</protein>
<evidence type="ECO:0000313" key="2">
    <source>
        <dbReference type="Proteomes" id="UP000054359"/>
    </source>
</evidence>
<organism evidence="1 2">
    <name type="scientific">Stegodyphus mimosarum</name>
    <name type="common">African social velvet spider</name>
    <dbReference type="NCBI Taxonomy" id="407821"/>
    <lineage>
        <taxon>Eukaryota</taxon>
        <taxon>Metazoa</taxon>
        <taxon>Ecdysozoa</taxon>
        <taxon>Arthropoda</taxon>
        <taxon>Chelicerata</taxon>
        <taxon>Arachnida</taxon>
        <taxon>Araneae</taxon>
        <taxon>Araneomorphae</taxon>
        <taxon>Entelegynae</taxon>
        <taxon>Eresoidea</taxon>
        <taxon>Eresidae</taxon>
        <taxon>Stegodyphus</taxon>
    </lineage>
</organism>
<reference evidence="1 2" key="1">
    <citation type="submission" date="2013-11" db="EMBL/GenBank/DDBJ databases">
        <title>Genome sequencing of Stegodyphus mimosarum.</title>
        <authorList>
            <person name="Bechsgaard J."/>
        </authorList>
    </citation>
    <scope>NUCLEOTIDE SEQUENCE [LARGE SCALE GENOMIC DNA]</scope>
</reference>
<gene>
    <name evidence="1" type="ORF">X975_08370</name>
</gene>
<dbReference type="EMBL" id="KK118812">
    <property type="protein sequence ID" value="KFM73925.1"/>
    <property type="molecule type" value="Genomic_DNA"/>
</dbReference>
<accession>A0A087U986</accession>
<dbReference type="AlphaFoldDB" id="A0A087U986"/>
<keyword evidence="2" id="KW-1185">Reference proteome</keyword>
<sequence length="55" mass="6218">MNAARSDWSETMAHLLSGLDKCAKLDPNYLSELDDSKLVRLTQNLILVIVIQMEN</sequence>
<proteinExistence type="predicted"/>
<feature type="non-terminal residue" evidence="1">
    <location>
        <position position="55"/>
    </location>
</feature>
<dbReference type="Proteomes" id="UP000054359">
    <property type="component" value="Unassembled WGS sequence"/>
</dbReference>
<name>A0A087U986_STEMI</name>
<evidence type="ECO:0000313" key="1">
    <source>
        <dbReference type="EMBL" id="KFM73925.1"/>
    </source>
</evidence>